<sequence length="134" mass="15458">MAELELIRVDKYSEQTMAHLLEQSDYPRQLGLFELCCATNMAYLLYVDGKLVGFIAICISRRREFEVCALYIIPSERRKGYASQFMAHIWSIYKGCWKVKKEGDTPSSRAFWHAVLNTKGKSAKQSQNTFDFAV</sequence>
<organism evidence="2 3">
    <name type="scientific">Pseudoalteromonas peptidolytica F12-50-A1</name>
    <dbReference type="NCBI Taxonomy" id="1315280"/>
    <lineage>
        <taxon>Bacteria</taxon>
        <taxon>Pseudomonadati</taxon>
        <taxon>Pseudomonadota</taxon>
        <taxon>Gammaproteobacteria</taxon>
        <taxon>Alteromonadales</taxon>
        <taxon>Pseudoalteromonadaceae</taxon>
        <taxon>Pseudoalteromonas</taxon>
    </lineage>
</organism>
<reference evidence="2 3" key="1">
    <citation type="submission" date="2015-06" db="EMBL/GenBank/DDBJ databases">
        <title>Genome sequence of Pseudoalteromonas peptidolytica.</title>
        <authorList>
            <person name="Xie B.-B."/>
            <person name="Rong J.-C."/>
            <person name="Qin Q.-L."/>
            <person name="Zhang Y.-Z."/>
        </authorList>
    </citation>
    <scope>NUCLEOTIDE SEQUENCE [LARGE SCALE GENOMIC DNA]</scope>
    <source>
        <strain evidence="2 3">F12-50-A1</strain>
    </source>
</reference>
<dbReference type="Proteomes" id="UP000660708">
    <property type="component" value="Unassembled WGS sequence"/>
</dbReference>
<name>A0A8I0MWA0_9GAMM</name>
<dbReference type="PROSITE" id="PS51186">
    <property type="entry name" value="GNAT"/>
    <property type="match status" value="1"/>
</dbReference>
<dbReference type="SUPFAM" id="SSF55729">
    <property type="entry name" value="Acyl-CoA N-acyltransferases (Nat)"/>
    <property type="match status" value="1"/>
</dbReference>
<dbReference type="AlphaFoldDB" id="A0A8I0MWA0"/>
<evidence type="ECO:0000259" key="1">
    <source>
        <dbReference type="PROSITE" id="PS51186"/>
    </source>
</evidence>
<dbReference type="InterPro" id="IPR000182">
    <property type="entry name" value="GNAT_dom"/>
</dbReference>
<dbReference type="Pfam" id="PF00583">
    <property type="entry name" value="Acetyltransf_1"/>
    <property type="match status" value="1"/>
</dbReference>
<feature type="domain" description="N-acetyltransferase" evidence="1">
    <location>
        <begin position="1"/>
        <end position="134"/>
    </location>
</feature>
<dbReference type="RefSeq" id="WP_244297443.1">
    <property type="nucleotide sequence ID" value="NZ_AQHF01000025.1"/>
</dbReference>
<keyword evidence="3" id="KW-1185">Reference proteome</keyword>
<protein>
    <recommendedName>
        <fullName evidence="1">N-acetyltransferase domain-containing protein</fullName>
    </recommendedName>
</protein>
<gene>
    <name evidence="2" type="ORF">PPEP_a3960</name>
</gene>
<proteinExistence type="predicted"/>
<dbReference type="EMBL" id="AQHF01000025">
    <property type="protein sequence ID" value="MBE0346986.1"/>
    <property type="molecule type" value="Genomic_DNA"/>
</dbReference>
<dbReference type="Gene3D" id="3.40.630.30">
    <property type="match status" value="1"/>
</dbReference>
<dbReference type="CDD" id="cd04301">
    <property type="entry name" value="NAT_SF"/>
    <property type="match status" value="1"/>
</dbReference>
<evidence type="ECO:0000313" key="2">
    <source>
        <dbReference type="EMBL" id="MBE0346986.1"/>
    </source>
</evidence>
<comment type="caution">
    <text evidence="2">The sequence shown here is derived from an EMBL/GenBank/DDBJ whole genome shotgun (WGS) entry which is preliminary data.</text>
</comment>
<dbReference type="InterPro" id="IPR016181">
    <property type="entry name" value="Acyl_CoA_acyltransferase"/>
</dbReference>
<dbReference type="GO" id="GO:0016747">
    <property type="term" value="F:acyltransferase activity, transferring groups other than amino-acyl groups"/>
    <property type="evidence" value="ECO:0007669"/>
    <property type="project" value="InterPro"/>
</dbReference>
<evidence type="ECO:0000313" key="3">
    <source>
        <dbReference type="Proteomes" id="UP000660708"/>
    </source>
</evidence>
<accession>A0A8I0MWA0</accession>